<dbReference type="AlphaFoldDB" id="A0A9W6ZP64"/>
<dbReference type="EMBL" id="BRXW01000448">
    <property type="protein sequence ID" value="GMH55831.1"/>
    <property type="molecule type" value="Genomic_DNA"/>
</dbReference>
<evidence type="ECO:0000256" key="1">
    <source>
        <dbReference type="SAM" id="MobiDB-lite"/>
    </source>
</evidence>
<proteinExistence type="predicted"/>
<organism evidence="2 3">
    <name type="scientific">Triparma laevis f. longispina</name>
    <dbReference type="NCBI Taxonomy" id="1714387"/>
    <lineage>
        <taxon>Eukaryota</taxon>
        <taxon>Sar</taxon>
        <taxon>Stramenopiles</taxon>
        <taxon>Ochrophyta</taxon>
        <taxon>Bolidophyceae</taxon>
        <taxon>Parmales</taxon>
        <taxon>Triparmaceae</taxon>
        <taxon>Triparma</taxon>
    </lineage>
</organism>
<evidence type="ECO:0000313" key="2">
    <source>
        <dbReference type="EMBL" id="GMH55831.1"/>
    </source>
</evidence>
<evidence type="ECO:0000313" key="3">
    <source>
        <dbReference type="Proteomes" id="UP001165122"/>
    </source>
</evidence>
<keyword evidence="3" id="KW-1185">Reference proteome</keyword>
<dbReference type="Proteomes" id="UP001165122">
    <property type="component" value="Unassembled WGS sequence"/>
</dbReference>
<gene>
    <name evidence="2" type="ORF">TrLO_g6520</name>
</gene>
<comment type="caution">
    <text evidence="2">The sequence shown here is derived from an EMBL/GenBank/DDBJ whole genome shotgun (WGS) entry which is preliminary data.</text>
</comment>
<accession>A0A9W6ZP64</accession>
<protein>
    <submittedName>
        <fullName evidence="2">Uncharacterized protein</fullName>
    </submittedName>
</protein>
<reference evidence="3" key="1">
    <citation type="journal article" date="2023" name="Commun. Biol.">
        <title>Genome analysis of Parmales, the sister group of diatoms, reveals the evolutionary specialization of diatoms from phago-mixotrophs to photoautotrophs.</title>
        <authorList>
            <person name="Ban H."/>
            <person name="Sato S."/>
            <person name="Yoshikawa S."/>
            <person name="Yamada K."/>
            <person name="Nakamura Y."/>
            <person name="Ichinomiya M."/>
            <person name="Sato N."/>
            <person name="Blanc-Mathieu R."/>
            <person name="Endo H."/>
            <person name="Kuwata A."/>
            <person name="Ogata H."/>
        </authorList>
    </citation>
    <scope>NUCLEOTIDE SEQUENCE [LARGE SCALE GENOMIC DNA]</scope>
    <source>
        <strain evidence="3">NIES 3700</strain>
    </source>
</reference>
<sequence length="260" mass="29563">MCLIRADKVSIKKSGSLSSTKYSLQQILSPGFRFGKNLRSSRLIRLPLFLRKIIEFESILEPTSIEVKVDVVVKGRDDKDSGEWSGGRLINVVGVKDILKDYLGSQYQGLPLLQKYESCTDGYGWETYENYKAESESIWLIEGGGRIIVLFCIEKWERSSGDGRNWFGVVEGGRFEGFKWKNPPSNDEDDDDTPQAPETYQTVTPDYLMFASDPGGAEGAMRFDKEFEKIWTADCDMYGWKGKGEWEIDAIEVYGFGRLF</sequence>
<feature type="region of interest" description="Disordered" evidence="1">
    <location>
        <begin position="178"/>
        <end position="198"/>
    </location>
</feature>
<name>A0A9W6ZP64_9STRA</name>